<reference evidence="1 2" key="1">
    <citation type="journal article" date="2019" name="Sci. Rep.">
        <title>Orb-weaving spider Araneus ventricosus genome elucidates the spidroin gene catalogue.</title>
        <authorList>
            <person name="Kono N."/>
            <person name="Nakamura H."/>
            <person name="Ohtoshi R."/>
            <person name="Moran D.A.P."/>
            <person name="Shinohara A."/>
            <person name="Yoshida Y."/>
            <person name="Fujiwara M."/>
            <person name="Mori M."/>
            <person name="Tomita M."/>
            <person name="Arakawa K."/>
        </authorList>
    </citation>
    <scope>NUCLEOTIDE SEQUENCE [LARGE SCALE GENOMIC DNA]</scope>
</reference>
<evidence type="ECO:0000313" key="1">
    <source>
        <dbReference type="EMBL" id="GBL92545.1"/>
    </source>
</evidence>
<dbReference type="AlphaFoldDB" id="A0A4Y2BMB0"/>
<protein>
    <submittedName>
        <fullName evidence="1">Uncharacterized protein</fullName>
    </submittedName>
</protein>
<dbReference type="Proteomes" id="UP000499080">
    <property type="component" value="Unassembled WGS sequence"/>
</dbReference>
<evidence type="ECO:0000313" key="2">
    <source>
        <dbReference type="Proteomes" id="UP000499080"/>
    </source>
</evidence>
<sequence length="138" mass="15839">MGSAFPVKRNIHEDTVPFHLERLVPKSVDNANIILELDCWFRKVWKCSVYLFHLAHSAIKLKCVPREGERASFIKTKKPPVGNERGGSVWGNQIGGTHFESWGRIRRSSYRDRSALKGSDPRSDNPRATRVVRDLWLV</sequence>
<gene>
    <name evidence="1" type="ORF">AVEN_123739_1</name>
</gene>
<accession>A0A4Y2BMB0</accession>
<organism evidence="1 2">
    <name type="scientific">Araneus ventricosus</name>
    <name type="common">Orbweaver spider</name>
    <name type="synonym">Epeira ventricosa</name>
    <dbReference type="NCBI Taxonomy" id="182803"/>
    <lineage>
        <taxon>Eukaryota</taxon>
        <taxon>Metazoa</taxon>
        <taxon>Ecdysozoa</taxon>
        <taxon>Arthropoda</taxon>
        <taxon>Chelicerata</taxon>
        <taxon>Arachnida</taxon>
        <taxon>Araneae</taxon>
        <taxon>Araneomorphae</taxon>
        <taxon>Entelegynae</taxon>
        <taxon>Araneoidea</taxon>
        <taxon>Araneidae</taxon>
        <taxon>Araneus</taxon>
    </lineage>
</organism>
<keyword evidence="2" id="KW-1185">Reference proteome</keyword>
<comment type="caution">
    <text evidence="1">The sequence shown here is derived from an EMBL/GenBank/DDBJ whole genome shotgun (WGS) entry which is preliminary data.</text>
</comment>
<proteinExistence type="predicted"/>
<name>A0A4Y2BMB0_ARAVE</name>
<dbReference type="EMBL" id="BGPR01000087">
    <property type="protein sequence ID" value="GBL92545.1"/>
    <property type="molecule type" value="Genomic_DNA"/>
</dbReference>